<dbReference type="InterPro" id="IPR035895">
    <property type="entry name" value="HPr-like_sf"/>
</dbReference>
<reference evidence="6 7" key="1">
    <citation type="submission" date="2017-11" db="EMBL/GenBank/DDBJ databases">
        <title>Genome-resolved metagenomics identifies genetic mobility, metabolic interactions, and unexpected diversity in perchlorate-reducing communities.</title>
        <authorList>
            <person name="Barnum T.P."/>
            <person name="Figueroa I.A."/>
            <person name="Carlstrom C.I."/>
            <person name="Lucas L.N."/>
            <person name="Engelbrektson A.L."/>
            <person name="Coates J.D."/>
        </authorList>
    </citation>
    <scope>NUCLEOTIDE SEQUENCE [LARGE SCALE GENOMIC DNA]</scope>
    <source>
        <strain evidence="6">BM301</strain>
    </source>
</reference>
<evidence type="ECO:0000256" key="2">
    <source>
        <dbReference type="ARBA" id="ARBA00010736"/>
    </source>
</evidence>
<evidence type="ECO:0000256" key="3">
    <source>
        <dbReference type="ARBA" id="ARBA00022490"/>
    </source>
</evidence>
<dbReference type="NCBIfam" id="TIGR01003">
    <property type="entry name" value="PTS_HPr_family"/>
    <property type="match status" value="1"/>
</dbReference>
<dbReference type="InterPro" id="IPR001020">
    <property type="entry name" value="PTS_HPr_His_P_site"/>
</dbReference>
<dbReference type="InterPro" id="IPR050399">
    <property type="entry name" value="HPr"/>
</dbReference>
<dbReference type="Gene3D" id="3.30.1340.10">
    <property type="entry name" value="HPr-like"/>
    <property type="match status" value="1"/>
</dbReference>
<dbReference type="PRINTS" id="PR00107">
    <property type="entry name" value="PHOSPHOCPHPR"/>
</dbReference>
<protein>
    <submittedName>
        <fullName evidence="6">HPr family phosphocarrier protein</fullName>
    </submittedName>
</protein>
<proteinExistence type="inferred from homology"/>
<evidence type="ECO:0000313" key="7">
    <source>
        <dbReference type="Proteomes" id="UP000235015"/>
    </source>
</evidence>
<dbReference type="GO" id="GO:0009401">
    <property type="term" value="P:phosphoenolpyruvate-dependent sugar phosphotransferase system"/>
    <property type="evidence" value="ECO:0007669"/>
    <property type="project" value="UniProtKB-KW"/>
</dbReference>
<comment type="caution">
    <text evidence="6">The sequence shown here is derived from an EMBL/GenBank/DDBJ whole genome shotgun (WGS) entry which is preliminary data.</text>
</comment>
<dbReference type="PANTHER" id="PTHR33705:SF2">
    <property type="entry name" value="PHOSPHOCARRIER PROTEIN NPR"/>
    <property type="match status" value="1"/>
</dbReference>
<dbReference type="PROSITE" id="PS51350">
    <property type="entry name" value="PTS_HPR_DOM"/>
    <property type="match status" value="1"/>
</dbReference>
<dbReference type="Proteomes" id="UP000235015">
    <property type="component" value="Unassembled WGS sequence"/>
</dbReference>
<dbReference type="STRING" id="1111735.GCA_000428045_04277"/>
<dbReference type="PROSITE" id="PS00369">
    <property type="entry name" value="PTS_HPR_HIS"/>
    <property type="match status" value="1"/>
</dbReference>
<comment type="similarity">
    <text evidence="2">Belongs to the HPr family.</text>
</comment>
<keyword evidence="3" id="KW-0963">Cytoplasm</keyword>
<evidence type="ECO:0000259" key="5">
    <source>
        <dbReference type="PROSITE" id="PS51350"/>
    </source>
</evidence>
<dbReference type="CDD" id="cd00367">
    <property type="entry name" value="PTS-HPr_like"/>
    <property type="match status" value="1"/>
</dbReference>
<dbReference type="AlphaFoldDB" id="A0A2N6CXD1"/>
<dbReference type="PANTHER" id="PTHR33705">
    <property type="entry name" value="PHOSPHOCARRIER PROTEIN HPR"/>
    <property type="match status" value="1"/>
</dbReference>
<accession>A0A2N6CXD1</accession>
<name>A0A2N6CXD1_9GAMM</name>
<evidence type="ECO:0000256" key="1">
    <source>
        <dbReference type="ARBA" id="ARBA00004496"/>
    </source>
</evidence>
<dbReference type="SUPFAM" id="SSF55594">
    <property type="entry name" value="HPr-like"/>
    <property type="match status" value="1"/>
</dbReference>
<dbReference type="GO" id="GO:0005737">
    <property type="term" value="C:cytoplasm"/>
    <property type="evidence" value="ECO:0007669"/>
    <property type="project" value="UniProtKB-SubCell"/>
</dbReference>
<feature type="domain" description="HPr" evidence="5">
    <location>
        <begin position="1"/>
        <end position="88"/>
    </location>
</feature>
<keyword evidence="4" id="KW-0598">Phosphotransferase system</keyword>
<evidence type="ECO:0000256" key="4">
    <source>
        <dbReference type="ARBA" id="ARBA00022683"/>
    </source>
</evidence>
<dbReference type="RefSeq" id="WP_029133400.1">
    <property type="nucleotide sequence ID" value="NZ_CAXXYC010000001.1"/>
</dbReference>
<dbReference type="EMBL" id="PKUN01000009">
    <property type="protein sequence ID" value="PLX61960.1"/>
    <property type="molecule type" value="Genomic_DNA"/>
</dbReference>
<evidence type="ECO:0000313" key="6">
    <source>
        <dbReference type="EMBL" id="PLX61960.1"/>
    </source>
</evidence>
<gene>
    <name evidence="6" type="ORF">C0630_08075</name>
</gene>
<organism evidence="6 7">
    <name type="scientific">Sedimenticola selenatireducens</name>
    <dbReference type="NCBI Taxonomy" id="191960"/>
    <lineage>
        <taxon>Bacteria</taxon>
        <taxon>Pseudomonadati</taxon>
        <taxon>Pseudomonadota</taxon>
        <taxon>Gammaproteobacteria</taxon>
        <taxon>Chromatiales</taxon>
        <taxon>Sedimenticolaceae</taxon>
        <taxon>Sedimenticola</taxon>
    </lineage>
</organism>
<comment type="subcellular location">
    <subcellularLocation>
        <location evidence="1">Cytoplasm</location>
    </subcellularLocation>
</comment>
<sequence length="89" mass="9592">MVTKQITIINRLGLHARAAAKFITEAGQYSSTIQLIRDAKPANGKSIMEVMMLAASQGTELTLTTEGDDEIEAANALEALVNDRFGEPE</sequence>
<dbReference type="InterPro" id="IPR000032">
    <property type="entry name" value="HPr-like"/>
</dbReference>
<dbReference type="Pfam" id="PF00381">
    <property type="entry name" value="PTS-HPr"/>
    <property type="match status" value="1"/>
</dbReference>